<evidence type="ECO:0000313" key="1">
    <source>
        <dbReference type="EMBL" id="SFN03459.1"/>
    </source>
</evidence>
<dbReference type="EMBL" id="FOUB01000088">
    <property type="protein sequence ID" value="SFN03459.1"/>
    <property type="molecule type" value="Genomic_DNA"/>
</dbReference>
<sequence length="49" mass="5706">MPDSKLNSKNFDRRKQFRRITDQFTNDLHNACTTPQCFSCLERTAEAVA</sequence>
<name>A0A1I4VR17_9PROT</name>
<keyword evidence="2" id="KW-1185">Reference proteome</keyword>
<evidence type="ECO:0000313" key="2">
    <source>
        <dbReference type="Proteomes" id="UP000183287"/>
    </source>
</evidence>
<gene>
    <name evidence="1" type="ORF">SAMN05421863_108814</name>
</gene>
<reference evidence="2" key="1">
    <citation type="submission" date="2016-10" db="EMBL/GenBank/DDBJ databases">
        <authorList>
            <person name="Varghese N."/>
            <person name="Submissions S."/>
        </authorList>
    </citation>
    <scope>NUCLEOTIDE SEQUENCE [LARGE SCALE GENOMIC DNA]</scope>
    <source>
        <strain evidence="2">Nm44</strain>
    </source>
</reference>
<dbReference type="Proteomes" id="UP000183287">
    <property type="component" value="Unassembled WGS sequence"/>
</dbReference>
<proteinExistence type="predicted"/>
<dbReference type="AlphaFoldDB" id="A0A1I4VR17"/>
<organism evidence="1 2">
    <name type="scientific">Nitrosomonas communis</name>
    <dbReference type="NCBI Taxonomy" id="44574"/>
    <lineage>
        <taxon>Bacteria</taxon>
        <taxon>Pseudomonadati</taxon>
        <taxon>Pseudomonadota</taxon>
        <taxon>Betaproteobacteria</taxon>
        <taxon>Nitrosomonadales</taxon>
        <taxon>Nitrosomonadaceae</taxon>
        <taxon>Nitrosomonas</taxon>
    </lineage>
</organism>
<accession>A0A1I4VR17</accession>
<protein>
    <submittedName>
        <fullName evidence="1">Uncharacterized protein</fullName>
    </submittedName>
</protein>